<comment type="subcellular location">
    <subcellularLocation>
        <location evidence="1">Cell outer membrane</location>
    </subcellularLocation>
</comment>
<keyword evidence="5" id="KW-1185">Reference proteome</keyword>
<name>A0ABW3WS83_9HYPH</name>
<sequence length="43" mass="4545">MGESFDGSTNSFNTPAVTLADAMVGCEDEHWRAQINVSNIAGT</sequence>
<keyword evidence="3" id="KW-0998">Cell outer membrane</keyword>
<accession>A0ABW3WS83</accession>
<protein>
    <submittedName>
        <fullName evidence="4">Uncharacterized protein</fullName>
    </submittedName>
</protein>
<dbReference type="InterPro" id="IPR036942">
    <property type="entry name" value="Beta-barrel_TonB_sf"/>
</dbReference>
<evidence type="ECO:0000313" key="4">
    <source>
        <dbReference type="EMBL" id="MFD1300182.1"/>
    </source>
</evidence>
<evidence type="ECO:0000256" key="1">
    <source>
        <dbReference type="ARBA" id="ARBA00004442"/>
    </source>
</evidence>
<gene>
    <name evidence="4" type="ORF">ACFQ4G_01095</name>
</gene>
<reference evidence="5" key="1">
    <citation type="journal article" date="2019" name="Int. J. Syst. Evol. Microbiol.">
        <title>The Global Catalogue of Microorganisms (GCM) 10K type strain sequencing project: providing services to taxonomists for standard genome sequencing and annotation.</title>
        <authorList>
            <consortium name="The Broad Institute Genomics Platform"/>
            <consortium name="The Broad Institute Genome Sequencing Center for Infectious Disease"/>
            <person name="Wu L."/>
            <person name="Ma J."/>
        </authorList>
    </citation>
    <scope>NUCLEOTIDE SEQUENCE [LARGE SCALE GENOMIC DNA]</scope>
    <source>
        <strain evidence="5">CCUG 56108</strain>
    </source>
</reference>
<dbReference type="Proteomes" id="UP001597176">
    <property type="component" value="Unassembled WGS sequence"/>
</dbReference>
<keyword evidence="2" id="KW-0472">Membrane</keyword>
<proteinExistence type="predicted"/>
<evidence type="ECO:0000313" key="5">
    <source>
        <dbReference type="Proteomes" id="UP001597176"/>
    </source>
</evidence>
<organism evidence="4 5">
    <name type="scientific">Methylobacterium marchantiae</name>
    <dbReference type="NCBI Taxonomy" id="600331"/>
    <lineage>
        <taxon>Bacteria</taxon>
        <taxon>Pseudomonadati</taxon>
        <taxon>Pseudomonadota</taxon>
        <taxon>Alphaproteobacteria</taxon>
        <taxon>Hyphomicrobiales</taxon>
        <taxon>Methylobacteriaceae</taxon>
        <taxon>Methylobacterium</taxon>
    </lineage>
</organism>
<comment type="caution">
    <text evidence="4">The sequence shown here is derived from an EMBL/GenBank/DDBJ whole genome shotgun (WGS) entry which is preliminary data.</text>
</comment>
<dbReference type="RefSeq" id="WP_379039517.1">
    <property type="nucleotide sequence ID" value="NZ_JBHTND010000001.1"/>
</dbReference>
<evidence type="ECO:0000256" key="2">
    <source>
        <dbReference type="ARBA" id="ARBA00023136"/>
    </source>
</evidence>
<evidence type="ECO:0000256" key="3">
    <source>
        <dbReference type="ARBA" id="ARBA00023237"/>
    </source>
</evidence>
<dbReference type="EMBL" id="JBHTND010000001">
    <property type="protein sequence ID" value="MFD1300182.1"/>
    <property type="molecule type" value="Genomic_DNA"/>
</dbReference>
<dbReference type="Gene3D" id="2.40.170.20">
    <property type="entry name" value="TonB-dependent receptor, beta-barrel domain"/>
    <property type="match status" value="1"/>
</dbReference>